<dbReference type="AlphaFoldDB" id="A0A9P0NPH5"/>
<proteinExistence type="predicted"/>
<name>A0A9P0NPH5_APHGO</name>
<dbReference type="EMBL" id="OU899037">
    <property type="protein sequence ID" value="CAH1736315.1"/>
    <property type="molecule type" value="Genomic_DNA"/>
</dbReference>
<evidence type="ECO:0000313" key="3">
    <source>
        <dbReference type="Proteomes" id="UP001154329"/>
    </source>
</evidence>
<evidence type="ECO:0000313" key="2">
    <source>
        <dbReference type="EMBL" id="CAH1736315.1"/>
    </source>
</evidence>
<organism evidence="2 3">
    <name type="scientific">Aphis gossypii</name>
    <name type="common">Cotton aphid</name>
    <dbReference type="NCBI Taxonomy" id="80765"/>
    <lineage>
        <taxon>Eukaryota</taxon>
        <taxon>Metazoa</taxon>
        <taxon>Ecdysozoa</taxon>
        <taxon>Arthropoda</taxon>
        <taxon>Hexapoda</taxon>
        <taxon>Insecta</taxon>
        <taxon>Pterygota</taxon>
        <taxon>Neoptera</taxon>
        <taxon>Paraneoptera</taxon>
        <taxon>Hemiptera</taxon>
        <taxon>Sternorrhyncha</taxon>
        <taxon>Aphidomorpha</taxon>
        <taxon>Aphidoidea</taxon>
        <taxon>Aphididae</taxon>
        <taxon>Aphidini</taxon>
        <taxon>Aphis</taxon>
        <taxon>Aphis</taxon>
    </lineage>
</organism>
<keyword evidence="3" id="KW-1185">Reference proteome</keyword>
<feature type="region of interest" description="Disordered" evidence="1">
    <location>
        <begin position="74"/>
        <end position="93"/>
    </location>
</feature>
<accession>A0A9P0NPH5</accession>
<evidence type="ECO:0000256" key="1">
    <source>
        <dbReference type="SAM" id="MobiDB-lite"/>
    </source>
</evidence>
<gene>
    <name evidence="2" type="ORF">APHIGO_LOCUS10079</name>
</gene>
<feature type="region of interest" description="Disordered" evidence="1">
    <location>
        <begin position="126"/>
        <end position="217"/>
    </location>
</feature>
<protein>
    <submittedName>
        <fullName evidence="2">Uncharacterized protein</fullName>
    </submittedName>
</protein>
<reference evidence="2" key="2">
    <citation type="submission" date="2022-10" db="EMBL/GenBank/DDBJ databases">
        <authorList>
            <consortium name="ENA_rothamsted_submissions"/>
            <consortium name="culmorum"/>
            <person name="King R."/>
        </authorList>
    </citation>
    <scope>NUCLEOTIDE SEQUENCE</scope>
</reference>
<dbReference type="Proteomes" id="UP001154329">
    <property type="component" value="Chromosome 4"/>
</dbReference>
<reference evidence="2" key="1">
    <citation type="submission" date="2022-02" db="EMBL/GenBank/DDBJ databases">
        <authorList>
            <person name="King R."/>
        </authorList>
    </citation>
    <scope>NUCLEOTIDE SEQUENCE</scope>
</reference>
<sequence length="217" mass="24424">MRCAVEHKNIASTTLFLLSGLRRLRTDRPIIILLCRRSVLIIFQNQLPSQHYKYTSVLRAFTVRVRRIPRFPSAPKAVSSPCPRQPRSRSRSVVGLARLTALRSRGVHEHGGRRRVAGCAGDIPECFPTTPLRARPPRQSRRSGPTRVYRVPRTRPDGRAETGATVVRKPPPHHRPARPDDRNAAPPLARPSTAIARYRTDRPTLSLPRPARARTSS</sequence>